<name>A0AAD4NFI2_9BILA</name>
<feature type="transmembrane region" description="Helical" evidence="1">
    <location>
        <begin position="69"/>
        <end position="90"/>
    </location>
</feature>
<reference evidence="2" key="1">
    <citation type="submission" date="2022-01" db="EMBL/GenBank/DDBJ databases">
        <title>Genome Sequence Resource for Two Populations of Ditylenchus destructor, the Migratory Endoparasitic Phytonematode.</title>
        <authorList>
            <person name="Zhang H."/>
            <person name="Lin R."/>
            <person name="Xie B."/>
        </authorList>
    </citation>
    <scope>NUCLEOTIDE SEQUENCE</scope>
    <source>
        <strain evidence="2">BazhouSP</strain>
    </source>
</reference>
<protein>
    <submittedName>
        <fullName evidence="2">Uncharacterized protein</fullName>
    </submittedName>
</protein>
<keyword evidence="3" id="KW-1185">Reference proteome</keyword>
<proteinExistence type="predicted"/>
<keyword evidence="1" id="KW-1133">Transmembrane helix</keyword>
<gene>
    <name evidence="2" type="ORF">DdX_01400</name>
</gene>
<dbReference type="AlphaFoldDB" id="A0AAD4NFI2"/>
<sequence length="155" mass="17470">MCEFSVREKSSLATQPLRLPFPSPRQEAESVAAKRTMVVAAALPLRRPPLLWRSTHLKRGRRDDEGRDVWFSSSVELLIISFLNLMALWLPEHTIPVNDLGQKVPVPAFGWCVHGKVNPGDQGSHNKMAAAKLDSFWKWDWEGIAATRSIQAEDN</sequence>
<organism evidence="2 3">
    <name type="scientific">Ditylenchus destructor</name>
    <dbReference type="NCBI Taxonomy" id="166010"/>
    <lineage>
        <taxon>Eukaryota</taxon>
        <taxon>Metazoa</taxon>
        <taxon>Ecdysozoa</taxon>
        <taxon>Nematoda</taxon>
        <taxon>Chromadorea</taxon>
        <taxon>Rhabditida</taxon>
        <taxon>Tylenchina</taxon>
        <taxon>Tylenchomorpha</taxon>
        <taxon>Sphaerularioidea</taxon>
        <taxon>Anguinidae</taxon>
        <taxon>Anguininae</taxon>
        <taxon>Ditylenchus</taxon>
    </lineage>
</organism>
<evidence type="ECO:0000313" key="2">
    <source>
        <dbReference type="EMBL" id="KAI1729177.1"/>
    </source>
</evidence>
<accession>A0AAD4NFI2</accession>
<comment type="caution">
    <text evidence="2">The sequence shown here is derived from an EMBL/GenBank/DDBJ whole genome shotgun (WGS) entry which is preliminary data.</text>
</comment>
<keyword evidence="1" id="KW-0472">Membrane</keyword>
<dbReference type="EMBL" id="JAKKPZ010000001">
    <property type="protein sequence ID" value="KAI1729177.1"/>
    <property type="molecule type" value="Genomic_DNA"/>
</dbReference>
<dbReference type="Proteomes" id="UP001201812">
    <property type="component" value="Unassembled WGS sequence"/>
</dbReference>
<keyword evidence="1" id="KW-0812">Transmembrane</keyword>
<evidence type="ECO:0000313" key="3">
    <source>
        <dbReference type="Proteomes" id="UP001201812"/>
    </source>
</evidence>
<evidence type="ECO:0000256" key="1">
    <source>
        <dbReference type="SAM" id="Phobius"/>
    </source>
</evidence>